<dbReference type="HOGENOM" id="CLU_2662703_0_0_6"/>
<sequence length="75" mass="8805">MHASAFLRNKPKFLSSNEGMHAYSFLFDKQKTTSEKDKNKPQKLGRFEIFFRGLIATFWHSRSHKIEFAVWGLLA</sequence>
<evidence type="ECO:0000313" key="2">
    <source>
        <dbReference type="Proteomes" id="UP000013117"/>
    </source>
</evidence>
<protein>
    <submittedName>
        <fullName evidence="1">Uncharacterized protein</fullName>
    </submittedName>
</protein>
<gene>
    <name evidence="1" type="ORF">F960_00348</name>
</gene>
<evidence type="ECO:0000313" key="1">
    <source>
        <dbReference type="EMBL" id="ENV35419.1"/>
    </source>
</evidence>
<dbReference type="Proteomes" id="UP000013117">
    <property type="component" value="Unassembled WGS sequence"/>
</dbReference>
<organism evidence="1 2">
    <name type="scientific">Acinetobacter gerneri DSM 14967 = CIP 107464 = MTCC 9824</name>
    <dbReference type="NCBI Taxonomy" id="1120926"/>
    <lineage>
        <taxon>Bacteria</taxon>
        <taxon>Pseudomonadati</taxon>
        <taxon>Pseudomonadota</taxon>
        <taxon>Gammaproteobacteria</taxon>
        <taxon>Moraxellales</taxon>
        <taxon>Moraxellaceae</taxon>
        <taxon>Acinetobacter</taxon>
    </lineage>
</organism>
<accession>N8ZNU8</accession>
<dbReference type="EMBL" id="APPN01000040">
    <property type="protein sequence ID" value="ENV35419.1"/>
    <property type="molecule type" value="Genomic_DNA"/>
</dbReference>
<dbReference type="AlphaFoldDB" id="N8ZNU8"/>
<name>N8ZNU8_9GAMM</name>
<proteinExistence type="predicted"/>
<keyword evidence="2" id="KW-1185">Reference proteome</keyword>
<reference evidence="1 2" key="1">
    <citation type="submission" date="2013-02" db="EMBL/GenBank/DDBJ databases">
        <title>The Genome Sequence of Acinetobacter gerneri CIP 107464.</title>
        <authorList>
            <consortium name="The Broad Institute Genome Sequencing Platform"/>
            <consortium name="The Broad Institute Genome Sequencing Center for Infectious Disease"/>
            <person name="Cerqueira G."/>
            <person name="Feldgarden M."/>
            <person name="Courvalin P."/>
            <person name="Perichon B."/>
            <person name="Grillot-Courvalin C."/>
            <person name="Clermont D."/>
            <person name="Rocha E."/>
            <person name="Yoon E.-J."/>
            <person name="Nemec A."/>
            <person name="Walker B."/>
            <person name="Young S.K."/>
            <person name="Zeng Q."/>
            <person name="Gargeya S."/>
            <person name="Fitzgerald M."/>
            <person name="Haas B."/>
            <person name="Abouelleil A."/>
            <person name="Alvarado L."/>
            <person name="Arachchi H.M."/>
            <person name="Berlin A.M."/>
            <person name="Chapman S.B."/>
            <person name="Dewar J."/>
            <person name="Goldberg J."/>
            <person name="Griggs A."/>
            <person name="Gujja S."/>
            <person name="Hansen M."/>
            <person name="Howarth C."/>
            <person name="Imamovic A."/>
            <person name="Larimer J."/>
            <person name="McCowan C."/>
            <person name="Murphy C."/>
            <person name="Neiman D."/>
            <person name="Pearson M."/>
            <person name="Priest M."/>
            <person name="Roberts A."/>
            <person name="Saif S."/>
            <person name="Shea T."/>
            <person name="Sisk P."/>
            <person name="Sykes S."/>
            <person name="Wortman J."/>
            <person name="Nusbaum C."/>
            <person name="Birren B."/>
        </authorList>
    </citation>
    <scope>NUCLEOTIDE SEQUENCE [LARGE SCALE GENOMIC DNA]</scope>
    <source>
        <strain evidence="1 2">CIP 107464</strain>
    </source>
</reference>
<comment type="caution">
    <text evidence="1">The sequence shown here is derived from an EMBL/GenBank/DDBJ whole genome shotgun (WGS) entry which is preliminary data.</text>
</comment>